<reference evidence="3 4" key="1">
    <citation type="submission" date="2019-02" db="EMBL/GenBank/DDBJ databases">
        <title>Prokaryotic population dynamics and viral predation in marine succession experiment using metagenomics: the confinement effect.</title>
        <authorList>
            <person name="Haro-Moreno J.M."/>
            <person name="Rodriguez-Valera F."/>
            <person name="Lopez-Perez M."/>
        </authorList>
    </citation>
    <scope>NUCLEOTIDE SEQUENCE [LARGE SCALE GENOMIC DNA]</scope>
    <source>
        <strain evidence="3">MED-G170</strain>
    </source>
</reference>
<organism evidence="3 4">
    <name type="scientific">SAR92 clade bacterium</name>
    <dbReference type="NCBI Taxonomy" id="2315479"/>
    <lineage>
        <taxon>Bacteria</taxon>
        <taxon>Pseudomonadati</taxon>
        <taxon>Pseudomonadota</taxon>
        <taxon>Gammaproteobacteria</taxon>
        <taxon>Cellvibrionales</taxon>
        <taxon>Porticoccaceae</taxon>
        <taxon>SAR92 clade</taxon>
    </lineage>
</organism>
<comment type="function">
    <text evidence="2">Functions as a ribosomal silencing factor. Interacts with ribosomal protein uL14 (rplN), blocking formation of intersubunit bridge B8. Prevents association of the 30S and 50S ribosomal subunits and the formation of functional ribosomes, thus repressing translation.</text>
</comment>
<evidence type="ECO:0000313" key="3">
    <source>
        <dbReference type="EMBL" id="RZO20659.1"/>
    </source>
</evidence>
<comment type="subcellular location">
    <subcellularLocation>
        <location evidence="2">Cytoplasm</location>
    </subcellularLocation>
</comment>
<dbReference type="GO" id="GO:0090071">
    <property type="term" value="P:negative regulation of ribosome biogenesis"/>
    <property type="evidence" value="ECO:0007669"/>
    <property type="project" value="UniProtKB-UniRule"/>
</dbReference>
<evidence type="ECO:0000256" key="1">
    <source>
        <dbReference type="ARBA" id="ARBA00010574"/>
    </source>
</evidence>
<keyword evidence="2" id="KW-0963">Cytoplasm</keyword>
<dbReference type="NCBIfam" id="TIGR00090">
    <property type="entry name" value="rsfS_iojap_ybeB"/>
    <property type="match status" value="1"/>
</dbReference>
<accession>A0A520MHG7</accession>
<dbReference type="GO" id="GO:0005737">
    <property type="term" value="C:cytoplasm"/>
    <property type="evidence" value="ECO:0007669"/>
    <property type="project" value="UniProtKB-SubCell"/>
</dbReference>
<evidence type="ECO:0000256" key="2">
    <source>
        <dbReference type="HAMAP-Rule" id="MF_01477"/>
    </source>
</evidence>
<proteinExistence type="inferred from homology"/>
<dbReference type="AlphaFoldDB" id="A0A520MHG7"/>
<comment type="subunit">
    <text evidence="2">Interacts with ribosomal protein uL14 (rplN).</text>
</comment>
<comment type="similarity">
    <text evidence="1 2">Belongs to the Iojap/RsfS family.</text>
</comment>
<dbReference type="SUPFAM" id="SSF81301">
    <property type="entry name" value="Nucleotidyltransferase"/>
    <property type="match status" value="1"/>
</dbReference>
<comment type="caution">
    <text evidence="3">The sequence shown here is derived from an EMBL/GenBank/DDBJ whole genome shotgun (WGS) entry which is preliminary data.</text>
</comment>
<keyword evidence="2" id="KW-0810">Translation regulation</keyword>
<dbReference type="GO" id="GO:0042256">
    <property type="term" value="P:cytosolic ribosome assembly"/>
    <property type="evidence" value="ECO:0007669"/>
    <property type="project" value="UniProtKB-UniRule"/>
</dbReference>
<dbReference type="PANTHER" id="PTHR21043:SF0">
    <property type="entry name" value="MITOCHONDRIAL ASSEMBLY OF RIBOSOMAL LARGE SUBUNIT PROTEIN 1"/>
    <property type="match status" value="1"/>
</dbReference>
<evidence type="ECO:0000313" key="4">
    <source>
        <dbReference type="Proteomes" id="UP000315889"/>
    </source>
</evidence>
<sequence length="129" mass="14316">MKHNLHEIIINALEDVKAQDIVSIDVKELTGVMDTMVVASGNSNRQVKSLANNVVVDAKKAGFDLIGIEGDDVSEWILVDFGDVIVHIMLPATRVFYDLEKLWSLRPDDRPISADSDTTMHDINALDQD</sequence>
<dbReference type="Gene3D" id="3.30.460.10">
    <property type="entry name" value="Beta Polymerase, domain 2"/>
    <property type="match status" value="1"/>
</dbReference>
<dbReference type="PANTHER" id="PTHR21043">
    <property type="entry name" value="IOJAP SUPERFAMILY ORTHOLOG"/>
    <property type="match status" value="1"/>
</dbReference>
<dbReference type="Proteomes" id="UP000315889">
    <property type="component" value="Unassembled WGS sequence"/>
</dbReference>
<keyword evidence="2" id="KW-0678">Repressor</keyword>
<protein>
    <recommendedName>
        <fullName evidence="2">Ribosomal silencing factor RsfS</fullName>
    </recommendedName>
</protein>
<dbReference type="EMBL" id="SHBP01000003">
    <property type="protein sequence ID" value="RZO20659.1"/>
    <property type="molecule type" value="Genomic_DNA"/>
</dbReference>
<dbReference type="GO" id="GO:0043023">
    <property type="term" value="F:ribosomal large subunit binding"/>
    <property type="evidence" value="ECO:0007669"/>
    <property type="project" value="TreeGrafter"/>
</dbReference>
<name>A0A520MHG7_9GAMM</name>
<gene>
    <name evidence="2 3" type="primary">rsfS</name>
    <name evidence="3" type="ORF">EVB03_02815</name>
</gene>
<dbReference type="GO" id="GO:0017148">
    <property type="term" value="P:negative regulation of translation"/>
    <property type="evidence" value="ECO:0007669"/>
    <property type="project" value="UniProtKB-UniRule"/>
</dbReference>
<dbReference type="InterPro" id="IPR043519">
    <property type="entry name" value="NT_sf"/>
</dbReference>
<dbReference type="HAMAP" id="MF_01477">
    <property type="entry name" value="Iojap_RsfS"/>
    <property type="match status" value="1"/>
</dbReference>
<dbReference type="Pfam" id="PF02410">
    <property type="entry name" value="RsfS"/>
    <property type="match status" value="1"/>
</dbReference>
<dbReference type="InterPro" id="IPR004394">
    <property type="entry name" value="Iojap/RsfS/C7orf30"/>
</dbReference>